<dbReference type="EMBL" id="LR797331">
    <property type="protein sequence ID" value="CAB4203578.1"/>
    <property type="molecule type" value="Genomic_DNA"/>
</dbReference>
<organism evidence="2">
    <name type="scientific">uncultured Caudovirales phage</name>
    <dbReference type="NCBI Taxonomy" id="2100421"/>
    <lineage>
        <taxon>Viruses</taxon>
        <taxon>Duplodnaviria</taxon>
        <taxon>Heunggongvirae</taxon>
        <taxon>Uroviricota</taxon>
        <taxon>Caudoviricetes</taxon>
        <taxon>Peduoviridae</taxon>
        <taxon>Maltschvirus</taxon>
        <taxon>Maltschvirus maltsch</taxon>
    </lineage>
</organism>
<dbReference type="Pfam" id="PF01402">
    <property type="entry name" value="RHH_1"/>
    <property type="match status" value="1"/>
</dbReference>
<dbReference type="GO" id="GO:0006355">
    <property type="term" value="P:regulation of DNA-templated transcription"/>
    <property type="evidence" value="ECO:0007669"/>
    <property type="project" value="InterPro"/>
</dbReference>
<reference evidence="2" key="1">
    <citation type="submission" date="2020-05" db="EMBL/GenBank/DDBJ databases">
        <authorList>
            <person name="Chiriac C."/>
            <person name="Salcher M."/>
            <person name="Ghai R."/>
            <person name="Kavagutti S V."/>
        </authorList>
    </citation>
    <scope>NUCLEOTIDE SEQUENCE</scope>
</reference>
<gene>
    <name evidence="2" type="ORF">UFOVP1382_190</name>
</gene>
<protein>
    <submittedName>
        <fullName evidence="2">Ribbon-helix-helix protein, CopG</fullName>
    </submittedName>
</protein>
<sequence>MKQKISISIDKNVAAALRARARDEGKPVSQIAEDAIRYCSSMTQRLDVECLDGIDAAAEFAKHGDGLRL</sequence>
<accession>A0A6J5S5C8</accession>
<feature type="domain" description="Ribbon-helix-helix protein CopG" evidence="1">
    <location>
        <begin position="4"/>
        <end position="37"/>
    </location>
</feature>
<proteinExistence type="predicted"/>
<dbReference type="InterPro" id="IPR002145">
    <property type="entry name" value="CopG"/>
</dbReference>
<name>A0A6J5S5C8_9CAUD</name>
<evidence type="ECO:0000259" key="1">
    <source>
        <dbReference type="Pfam" id="PF01402"/>
    </source>
</evidence>
<evidence type="ECO:0000313" key="2">
    <source>
        <dbReference type="EMBL" id="CAB4203578.1"/>
    </source>
</evidence>